<dbReference type="GO" id="GO:0005886">
    <property type="term" value="C:plasma membrane"/>
    <property type="evidence" value="ECO:0007669"/>
    <property type="project" value="UniProtKB-SubCell"/>
</dbReference>
<dbReference type="InterPro" id="IPR007353">
    <property type="entry name" value="DUF421"/>
</dbReference>
<feature type="transmembrane region" description="Helical" evidence="7">
    <location>
        <begin position="6"/>
        <end position="23"/>
    </location>
</feature>
<keyword evidence="6 7" id="KW-0472">Membrane</keyword>
<evidence type="ECO:0000256" key="2">
    <source>
        <dbReference type="ARBA" id="ARBA00006448"/>
    </source>
</evidence>
<comment type="caution">
    <text evidence="9">The sequence shown here is derived from an EMBL/GenBank/DDBJ whole genome shotgun (WGS) entry which is preliminary data.</text>
</comment>
<keyword evidence="3" id="KW-1003">Cell membrane</keyword>
<feature type="transmembrane region" description="Helical" evidence="7">
    <location>
        <begin position="60"/>
        <end position="78"/>
    </location>
</feature>
<evidence type="ECO:0000256" key="4">
    <source>
        <dbReference type="ARBA" id="ARBA00022692"/>
    </source>
</evidence>
<keyword evidence="4 7" id="KW-0812">Transmembrane</keyword>
<accession>A0A926DK23</accession>
<evidence type="ECO:0000256" key="5">
    <source>
        <dbReference type="ARBA" id="ARBA00022989"/>
    </source>
</evidence>
<dbReference type="Gene3D" id="3.30.240.20">
    <property type="entry name" value="bsu07140 like domains"/>
    <property type="match status" value="2"/>
</dbReference>
<gene>
    <name evidence="9" type="ORF">H8698_05280</name>
</gene>
<keyword evidence="5 7" id="KW-1133">Transmembrane helix</keyword>
<dbReference type="Proteomes" id="UP000611762">
    <property type="component" value="Unassembled WGS sequence"/>
</dbReference>
<sequence>MLISFIRTIILYLLIVVALRIMGKRQVGQLEPTELVVTLMISDLASIPMGHVSIPLMHGVIPILTLIIAEATLSFINLKSRRFRKIMSGTPVVLIRNGKVFEEELERLRLNVDDLMEELRSNGNPDINEIEYAIFETNGSLSIIPKASSRPATPSDFDMNITYKGLPFMLVCDGKVNDNALRAFEKDEKWLEKQLKAKGADKLEEVLFASVDESGQFYMQKRGEK</sequence>
<evidence type="ECO:0000256" key="3">
    <source>
        <dbReference type="ARBA" id="ARBA00022475"/>
    </source>
</evidence>
<evidence type="ECO:0000313" key="9">
    <source>
        <dbReference type="EMBL" id="MBC8540383.1"/>
    </source>
</evidence>
<evidence type="ECO:0000259" key="8">
    <source>
        <dbReference type="Pfam" id="PF04239"/>
    </source>
</evidence>
<dbReference type="Pfam" id="PF04239">
    <property type="entry name" value="DUF421"/>
    <property type="match status" value="1"/>
</dbReference>
<organism evidence="9 10">
    <name type="scientific">Congzhengia minquanensis</name>
    <dbReference type="NCBI Taxonomy" id="2763657"/>
    <lineage>
        <taxon>Bacteria</taxon>
        <taxon>Bacillati</taxon>
        <taxon>Bacillota</taxon>
        <taxon>Clostridia</taxon>
        <taxon>Eubacteriales</taxon>
        <taxon>Oscillospiraceae</taxon>
        <taxon>Congzhengia</taxon>
    </lineage>
</organism>
<dbReference type="EMBL" id="JACRSU010000002">
    <property type="protein sequence ID" value="MBC8540383.1"/>
    <property type="molecule type" value="Genomic_DNA"/>
</dbReference>
<feature type="domain" description="YetF C-terminal" evidence="8">
    <location>
        <begin position="79"/>
        <end position="211"/>
    </location>
</feature>
<evidence type="ECO:0000313" key="10">
    <source>
        <dbReference type="Proteomes" id="UP000611762"/>
    </source>
</evidence>
<dbReference type="AlphaFoldDB" id="A0A926DK23"/>
<dbReference type="InterPro" id="IPR023090">
    <property type="entry name" value="UPF0702_alpha/beta_dom_sf"/>
</dbReference>
<reference evidence="9" key="1">
    <citation type="submission" date="2020-08" db="EMBL/GenBank/DDBJ databases">
        <title>Genome public.</title>
        <authorList>
            <person name="Liu C."/>
            <person name="Sun Q."/>
        </authorList>
    </citation>
    <scope>NUCLEOTIDE SEQUENCE</scope>
    <source>
        <strain evidence="9">H8</strain>
    </source>
</reference>
<evidence type="ECO:0000256" key="7">
    <source>
        <dbReference type="SAM" id="Phobius"/>
    </source>
</evidence>
<dbReference type="PANTHER" id="PTHR34582">
    <property type="entry name" value="UPF0702 TRANSMEMBRANE PROTEIN YCAP"/>
    <property type="match status" value="1"/>
</dbReference>
<evidence type="ECO:0000256" key="6">
    <source>
        <dbReference type="ARBA" id="ARBA00023136"/>
    </source>
</evidence>
<evidence type="ECO:0000256" key="1">
    <source>
        <dbReference type="ARBA" id="ARBA00004651"/>
    </source>
</evidence>
<proteinExistence type="inferred from homology"/>
<comment type="similarity">
    <text evidence="2">Belongs to the UPF0702 family.</text>
</comment>
<keyword evidence="10" id="KW-1185">Reference proteome</keyword>
<comment type="subcellular location">
    <subcellularLocation>
        <location evidence="1">Cell membrane</location>
        <topology evidence="1">Multi-pass membrane protein</topology>
    </subcellularLocation>
</comment>
<dbReference type="PANTHER" id="PTHR34582:SF6">
    <property type="entry name" value="UPF0702 TRANSMEMBRANE PROTEIN YCAP"/>
    <property type="match status" value="1"/>
</dbReference>
<protein>
    <submittedName>
        <fullName evidence="9">DUF421 domain-containing protein</fullName>
    </submittedName>
</protein>
<name>A0A926DK23_9FIRM</name>